<evidence type="ECO:0000313" key="1">
    <source>
        <dbReference type="EMBL" id="UUV20937.1"/>
    </source>
</evidence>
<reference evidence="1 2" key="1">
    <citation type="submission" date="2022-08" db="EMBL/GenBank/DDBJ databases">
        <title>Myroides zhujiangensis sp. nov., a novel bacterium isolated from sediment in the Pearl River Estuary.</title>
        <authorList>
            <person name="Cui L."/>
        </authorList>
    </citation>
    <scope>NUCLEOTIDE SEQUENCE [LARGE SCALE GENOMIC DNA]</scope>
    <source>
        <strain evidence="1 2">SCSIO 72103</strain>
    </source>
</reference>
<dbReference type="InterPro" id="IPR016181">
    <property type="entry name" value="Acyl_CoA_acyltransferase"/>
</dbReference>
<dbReference type="Gene3D" id="3.40.630.30">
    <property type="match status" value="1"/>
</dbReference>
<evidence type="ECO:0000313" key="2">
    <source>
        <dbReference type="Proteomes" id="UP001317001"/>
    </source>
</evidence>
<dbReference type="SUPFAM" id="SSF55729">
    <property type="entry name" value="Acyl-CoA N-acyltransferases (Nat)"/>
    <property type="match status" value="1"/>
</dbReference>
<keyword evidence="2" id="KW-1185">Reference proteome</keyword>
<proteinExistence type="predicted"/>
<dbReference type="RefSeq" id="WP_257498853.1">
    <property type="nucleotide sequence ID" value="NZ_CP102382.1"/>
</dbReference>
<organism evidence="1 2">
    <name type="scientific">Paenimyroides aestuarii</name>
    <dbReference type="NCBI Taxonomy" id="2968490"/>
    <lineage>
        <taxon>Bacteria</taxon>
        <taxon>Pseudomonadati</taxon>
        <taxon>Bacteroidota</taxon>
        <taxon>Flavobacteriia</taxon>
        <taxon>Flavobacteriales</taxon>
        <taxon>Flavobacteriaceae</taxon>
        <taxon>Paenimyroides</taxon>
    </lineage>
</organism>
<dbReference type="EMBL" id="CP102382">
    <property type="protein sequence ID" value="UUV20937.1"/>
    <property type="molecule type" value="Genomic_DNA"/>
</dbReference>
<dbReference type="Proteomes" id="UP001317001">
    <property type="component" value="Chromosome"/>
</dbReference>
<name>A0ABY5NR96_9FLAO</name>
<gene>
    <name evidence="1" type="ORF">NPX36_11505</name>
</gene>
<sequence>MITKDLVEIVRYENRFKNDWDSFVDNAENGTFLFHRVFMEYHKDRFEDFSLMLFCKGSLKAILPANVLDKTIYSHQGLTFGGLLIAPHCTDETYAFFWQHIKDYLSVKGFTDLIFKEMPAPYQRQMWNDDLSLDRKLVQQTSNFQVNLNDFKISKSKLKHYHRAAKNNFLLVEDDAFEPFWKNILEPLLSEKYQTKPLHSLEEITSLKKKFNKNIIQCNLYYKDEIVAGITLFVHAGFIVKSQYGASSALGKKLRAMDFLFIELIHKFKKLNFAFFDMGTATDASFPEGVNPGLMNQKKELGCRAYPQNIYQIRL</sequence>
<accession>A0ABY5NR96</accession>
<protein>
    <submittedName>
        <fullName evidence="1">FemAB family protein</fullName>
    </submittedName>
</protein>